<dbReference type="GO" id="GO:0009279">
    <property type="term" value="C:cell outer membrane"/>
    <property type="evidence" value="ECO:0007669"/>
    <property type="project" value="UniProtKB-SubCell"/>
</dbReference>
<evidence type="ECO:0000259" key="7">
    <source>
        <dbReference type="PROSITE" id="PS51123"/>
    </source>
</evidence>
<dbReference type="Proteomes" id="UP000435036">
    <property type="component" value="Unassembled WGS sequence"/>
</dbReference>
<protein>
    <submittedName>
        <fullName evidence="8">OmpA family protein</fullName>
    </submittedName>
</protein>
<comment type="subcellular location">
    <subcellularLocation>
        <location evidence="1">Cell outer membrane</location>
    </subcellularLocation>
</comment>
<dbReference type="AlphaFoldDB" id="A0A6N8L173"/>
<dbReference type="Pfam" id="PF00691">
    <property type="entry name" value="OmpA"/>
    <property type="match status" value="1"/>
</dbReference>
<feature type="region of interest" description="Disordered" evidence="5">
    <location>
        <begin position="164"/>
        <end position="195"/>
    </location>
</feature>
<dbReference type="PRINTS" id="PR01021">
    <property type="entry name" value="OMPADOMAIN"/>
</dbReference>
<dbReference type="PANTHER" id="PTHR30329">
    <property type="entry name" value="STATOR ELEMENT OF FLAGELLAR MOTOR COMPLEX"/>
    <property type="match status" value="1"/>
</dbReference>
<dbReference type="RefSeq" id="WP_160370191.1">
    <property type="nucleotide sequence ID" value="NZ_WSQA01000013.1"/>
</dbReference>
<dbReference type="InterPro" id="IPR036737">
    <property type="entry name" value="OmpA-like_sf"/>
</dbReference>
<evidence type="ECO:0000313" key="8">
    <source>
        <dbReference type="EMBL" id="MVZ63480.1"/>
    </source>
</evidence>
<dbReference type="Gene3D" id="3.30.1330.60">
    <property type="entry name" value="OmpA-like domain"/>
    <property type="match status" value="1"/>
</dbReference>
<evidence type="ECO:0000256" key="6">
    <source>
        <dbReference type="SAM" id="SignalP"/>
    </source>
</evidence>
<dbReference type="PROSITE" id="PS51257">
    <property type="entry name" value="PROKAR_LIPOPROTEIN"/>
    <property type="match status" value="1"/>
</dbReference>
<sequence>MRYIYAISMLSFALGMASCQSPDAKQAETKATASTEPQESPSAGTALETQSDTLYTQQSEVSTGNSNLTAGGSSLTAGQSGLNTEISLAADQLFDFDKALLKPEAEPALEALAAQLQKLGQEPVEITGYTDSKGDDAYNEKLSLRRANAVKDWLLAKGLPNNFRTQGLGEKDPVAENTLANGADNPDGRAKNRRVEIKYLGSQSISK</sequence>
<evidence type="ECO:0000256" key="3">
    <source>
        <dbReference type="ARBA" id="ARBA00023237"/>
    </source>
</evidence>
<dbReference type="CDD" id="cd07185">
    <property type="entry name" value="OmpA_C-like"/>
    <property type="match status" value="1"/>
</dbReference>
<dbReference type="OrthoDB" id="9809364at2"/>
<dbReference type="PROSITE" id="PS51123">
    <property type="entry name" value="OMPA_2"/>
    <property type="match status" value="1"/>
</dbReference>
<feature type="domain" description="OmpA-like" evidence="7">
    <location>
        <begin position="81"/>
        <end position="203"/>
    </location>
</feature>
<dbReference type="InterPro" id="IPR050330">
    <property type="entry name" value="Bact_OuterMem_StrucFunc"/>
</dbReference>
<accession>A0A6N8L173</accession>
<gene>
    <name evidence="8" type="ORF">GQF63_15740</name>
</gene>
<dbReference type="PANTHER" id="PTHR30329:SF21">
    <property type="entry name" value="LIPOPROTEIN YIAD-RELATED"/>
    <property type="match status" value="1"/>
</dbReference>
<feature type="signal peptide" evidence="6">
    <location>
        <begin position="1"/>
        <end position="17"/>
    </location>
</feature>
<evidence type="ECO:0000313" key="9">
    <source>
        <dbReference type="Proteomes" id="UP000435036"/>
    </source>
</evidence>
<dbReference type="SUPFAM" id="SSF103088">
    <property type="entry name" value="OmpA-like"/>
    <property type="match status" value="1"/>
</dbReference>
<name>A0A6N8L173_9SPHI</name>
<dbReference type="EMBL" id="WSQA01000013">
    <property type="protein sequence ID" value="MVZ63480.1"/>
    <property type="molecule type" value="Genomic_DNA"/>
</dbReference>
<keyword evidence="3" id="KW-0998">Cell outer membrane</keyword>
<keyword evidence="9" id="KW-1185">Reference proteome</keyword>
<proteinExistence type="predicted"/>
<reference evidence="8 9" key="1">
    <citation type="submission" date="2019-12" db="EMBL/GenBank/DDBJ databases">
        <authorList>
            <person name="Dong K."/>
        </authorList>
    </citation>
    <scope>NUCLEOTIDE SEQUENCE [LARGE SCALE GENOMIC DNA]</scope>
    <source>
        <strain evidence="8 9">JCM 31225</strain>
    </source>
</reference>
<keyword evidence="6" id="KW-0732">Signal</keyword>
<dbReference type="InterPro" id="IPR006665">
    <property type="entry name" value="OmpA-like"/>
</dbReference>
<feature type="region of interest" description="Disordered" evidence="5">
    <location>
        <begin position="23"/>
        <end position="72"/>
    </location>
</feature>
<evidence type="ECO:0000256" key="4">
    <source>
        <dbReference type="PROSITE-ProRule" id="PRU00473"/>
    </source>
</evidence>
<evidence type="ECO:0000256" key="5">
    <source>
        <dbReference type="SAM" id="MobiDB-lite"/>
    </source>
</evidence>
<keyword evidence="2 4" id="KW-0472">Membrane</keyword>
<dbReference type="InterPro" id="IPR006664">
    <property type="entry name" value="OMP_bac"/>
</dbReference>
<feature type="compositionally biased region" description="Basic and acidic residues" evidence="5">
    <location>
        <begin position="186"/>
        <end position="195"/>
    </location>
</feature>
<comment type="caution">
    <text evidence="8">The sequence shown here is derived from an EMBL/GenBank/DDBJ whole genome shotgun (WGS) entry which is preliminary data.</text>
</comment>
<feature type="chain" id="PRO_5026869391" evidence="6">
    <location>
        <begin position="18"/>
        <end position="207"/>
    </location>
</feature>
<organism evidence="8 9">
    <name type="scientific">Sphingobacterium humi</name>
    <dbReference type="NCBI Taxonomy" id="1796905"/>
    <lineage>
        <taxon>Bacteria</taxon>
        <taxon>Pseudomonadati</taxon>
        <taxon>Bacteroidota</taxon>
        <taxon>Sphingobacteriia</taxon>
        <taxon>Sphingobacteriales</taxon>
        <taxon>Sphingobacteriaceae</taxon>
        <taxon>Sphingobacterium</taxon>
    </lineage>
</organism>
<evidence type="ECO:0000256" key="1">
    <source>
        <dbReference type="ARBA" id="ARBA00004442"/>
    </source>
</evidence>
<evidence type="ECO:0000256" key="2">
    <source>
        <dbReference type="ARBA" id="ARBA00023136"/>
    </source>
</evidence>